<protein>
    <submittedName>
        <fullName evidence="2">Uncharacterized protein</fullName>
    </submittedName>
</protein>
<evidence type="ECO:0000256" key="1">
    <source>
        <dbReference type="SAM" id="MobiDB-lite"/>
    </source>
</evidence>
<evidence type="ECO:0000313" key="2">
    <source>
        <dbReference type="EMBL" id="CDX11694.1"/>
    </source>
</evidence>
<reference evidence="3" key="1">
    <citation type="submission" date="2014-08" db="EMBL/GenBank/DDBJ databases">
        <authorList>
            <person name="Moulin L."/>
        </authorList>
    </citation>
    <scope>NUCLEOTIDE SEQUENCE [LARGE SCALE GENOMIC DNA]</scope>
</reference>
<dbReference type="EMBL" id="CCMZ01000003">
    <property type="protein sequence ID" value="CDX11694.1"/>
    <property type="molecule type" value="Genomic_DNA"/>
</dbReference>
<dbReference type="Proteomes" id="UP000045285">
    <property type="component" value="Unassembled WGS sequence"/>
</dbReference>
<sequence length="70" mass="7860">MRWPSQEADPFITARTPSFTDPGPSNLAQRLNRESLAAHAQVRSVRSILKEIATEALNHEDRGNVRTHLP</sequence>
<gene>
    <name evidence="2" type="ORF">MPL3356_110107</name>
</gene>
<accession>A0A090DE49</accession>
<proteinExistence type="predicted"/>
<feature type="region of interest" description="Disordered" evidence="1">
    <location>
        <begin position="1"/>
        <end position="27"/>
    </location>
</feature>
<dbReference type="AlphaFoldDB" id="A0A090DE49"/>
<keyword evidence="3" id="KW-1185">Reference proteome</keyword>
<name>A0A090DE49_MESPL</name>
<evidence type="ECO:0000313" key="3">
    <source>
        <dbReference type="Proteomes" id="UP000045285"/>
    </source>
</evidence>
<organism evidence="2 3">
    <name type="scientific">Mesorhizobium plurifarium</name>
    <dbReference type="NCBI Taxonomy" id="69974"/>
    <lineage>
        <taxon>Bacteria</taxon>
        <taxon>Pseudomonadati</taxon>
        <taxon>Pseudomonadota</taxon>
        <taxon>Alphaproteobacteria</taxon>
        <taxon>Hyphomicrobiales</taxon>
        <taxon>Phyllobacteriaceae</taxon>
        <taxon>Mesorhizobium</taxon>
    </lineage>
</organism>